<dbReference type="SUPFAM" id="SSF51726">
    <property type="entry name" value="UROD/MetE-like"/>
    <property type="match status" value="1"/>
</dbReference>
<dbReference type="OrthoDB" id="5288765at2"/>
<evidence type="ECO:0000313" key="3">
    <source>
        <dbReference type="Proteomes" id="UP000075320"/>
    </source>
</evidence>
<dbReference type="InterPro" id="IPR000257">
    <property type="entry name" value="Uroporphyrinogen_deCOase"/>
</dbReference>
<keyword evidence="3" id="KW-1185">Reference proteome</keyword>
<reference evidence="2 3" key="1">
    <citation type="submission" date="2016-03" db="EMBL/GenBank/DDBJ databases">
        <authorList>
            <person name="Ploux O."/>
        </authorList>
    </citation>
    <scope>NUCLEOTIDE SEQUENCE [LARGE SCALE GENOMIC DNA]</scope>
    <source>
        <strain evidence="2 3">R0</strain>
    </source>
</reference>
<dbReference type="GO" id="GO:0006783">
    <property type="term" value="P:heme biosynthetic process"/>
    <property type="evidence" value="ECO:0007669"/>
    <property type="project" value="TreeGrafter"/>
</dbReference>
<accession>A0A150WPK4</accession>
<proteinExistence type="predicted"/>
<protein>
    <submittedName>
        <fullName evidence="2">Uroporphyrinogen decarboxylase</fullName>
    </submittedName>
</protein>
<dbReference type="Proteomes" id="UP000075320">
    <property type="component" value="Unassembled WGS sequence"/>
</dbReference>
<gene>
    <name evidence="2" type="ORF">AZI86_04125</name>
</gene>
<feature type="domain" description="Uroporphyrinogen decarboxylase (URO-D)" evidence="1">
    <location>
        <begin position="18"/>
        <end position="27"/>
    </location>
</feature>
<dbReference type="InterPro" id="IPR038071">
    <property type="entry name" value="UROD/MetE-like_sf"/>
</dbReference>
<name>A0A150WPK4_BDEBC</name>
<comment type="caution">
    <text evidence="2">The sequence shown here is derived from an EMBL/GenBank/DDBJ whole genome shotgun (WGS) entry which is preliminary data.</text>
</comment>
<dbReference type="GO" id="GO:0005829">
    <property type="term" value="C:cytosol"/>
    <property type="evidence" value="ECO:0007669"/>
    <property type="project" value="TreeGrafter"/>
</dbReference>
<dbReference type="PANTHER" id="PTHR21091:SF169">
    <property type="entry name" value="UROPORPHYRINOGEN DECARBOXYLASE"/>
    <property type="match status" value="1"/>
</dbReference>
<dbReference type="EMBL" id="LUKE01000001">
    <property type="protein sequence ID" value="KYG66254.1"/>
    <property type="molecule type" value="Genomic_DNA"/>
</dbReference>
<evidence type="ECO:0000259" key="1">
    <source>
        <dbReference type="PROSITE" id="PS00906"/>
    </source>
</evidence>
<dbReference type="Gene3D" id="3.20.20.210">
    <property type="match status" value="1"/>
</dbReference>
<dbReference type="RefSeq" id="WP_061833820.1">
    <property type="nucleotide sequence ID" value="NZ_LUKE01000001.1"/>
</dbReference>
<evidence type="ECO:0000313" key="2">
    <source>
        <dbReference type="EMBL" id="KYG66254.1"/>
    </source>
</evidence>
<organism evidence="2 3">
    <name type="scientific">Bdellovibrio bacteriovorus</name>
    <dbReference type="NCBI Taxonomy" id="959"/>
    <lineage>
        <taxon>Bacteria</taxon>
        <taxon>Pseudomonadati</taxon>
        <taxon>Bdellovibrionota</taxon>
        <taxon>Bdellovibrionia</taxon>
        <taxon>Bdellovibrionales</taxon>
        <taxon>Pseudobdellovibrionaceae</taxon>
        <taxon>Bdellovibrio</taxon>
    </lineage>
</organism>
<dbReference type="GO" id="GO:0004853">
    <property type="term" value="F:uroporphyrinogen decarboxylase activity"/>
    <property type="evidence" value="ECO:0007669"/>
    <property type="project" value="InterPro"/>
</dbReference>
<dbReference type="PROSITE" id="PS00906">
    <property type="entry name" value="UROD_1"/>
    <property type="match status" value="1"/>
</dbReference>
<sequence length="340" mass="38414">MNTLFQNALKRTPQAVPPIWFMRQAGRYHKHYQALRAQNSFEDLCKKPELAAQVALGPVEEFDFDVSILFSDILFPLEALGMGLQYTDHGPQLGFRLDSQSASRLGDVDKAVKFMHFQKEAVLATRAVLPSNKSLIGFVGGLWTLFVYAVEGSHAGSLIQSKAQIHLFKTFLEKMYPLIKENIRLQLEGGVEIVMIFDTAAGEVSPAFFQEWIQPVIARLAQEYPGKIGYYSKGTQPVFFNKEFTSLPWAGQGFDHRCFLPECFTVQNKGFVQGNFDQGLLFMEESDFKKALQTFIAPFKDMSLEQRAGWVCGLGHGVLPKTPEKHVKMFVDTVRKELSR</sequence>
<dbReference type="PANTHER" id="PTHR21091">
    <property type="entry name" value="METHYLTETRAHYDROFOLATE:HOMOCYSTEINE METHYLTRANSFERASE RELATED"/>
    <property type="match status" value="1"/>
</dbReference>
<dbReference type="Pfam" id="PF01208">
    <property type="entry name" value="URO-D"/>
    <property type="match status" value="1"/>
</dbReference>
<dbReference type="AlphaFoldDB" id="A0A150WPK4"/>